<feature type="transmembrane region" description="Helical" evidence="1">
    <location>
        <begin position="191"/>
        <end position="213"/>
    </location>
</feature>
<evidence type="ECO:0000313" key="3">
    <source>
        <dbReference type="EMBL" id="KAJ6642198.1"/>
    </source>
</evidence>
<keyword evidence="4" id="KW-1185">Reference proteome</keyword>
<evidence type="ECO:0000256" key="1">
    <source>
        <dbReference type="SAM" id="Phobius"/>
    </source>
</evidence>
<dbReference type="Proteomes" id="UP001151699">
    <property type="component" value="Chromosome B"/>
</dbReference>
<dbReference type="CDD" id="cd03507">
    <property type="entry name" value="Delta12-FADS-like"/>
    <property type="match status" value="1"/>
</dbReference>
<dbReference type="EMBL" id="WJQU01000002">
    <property type="protein sequence ID" value="KAJ6642198.1"/>
    <property type="molecule type" value="Genomic_DNA"/>
</dbReference>
<dbReference type="InterPro" id="IPR012171">
    <property type="entry name" value="Fatty_acid_desaturase"/>
</dbReference>
<keyword evidence="1" id="KW-1133">Transmembrane helix</keyword>
<reference evidence="3" key="1">
    <citation type="submission" date="2022-07" db="EMBL/GenBank/DDBJ databases">
        <authorList>
            <person name="Trinca V."/>
            <person name="Uliana J.V.C."/>
            <person name="Torres T.T."/>
            <person name="Ward R.J."/>
            <person name="Monesi N."/>
        </authorList>
    </citation>
    <scope>NUCLEOTIDE SEQUENCE</scope>
    <source>
        <strain evidence="3">HSMRA1968</strain>
        <tissue evidence="3">Whole embryos</tissue>
    </source>
</reference>
<dbReference type="GO" id="GO:0006629">
    <property type="term" value="P:lipid metabolic process"/>
    <property type="evidence" value="ECO:0007669"/>
    <property type="project" value="InterPro"/>
</dbReference>
<accession>A0A9Q0N238</accession>
<name>A0A9Q0N238_9DIPT</name>
<dbReference type="GO" id="GO:0016491">
    <property type="term" value="F:oxidoreductase activity"/>
    <property type="evidence" value="ECO:0007669"/>
    <property type="project" value="InterPro"/>
</dbReference>
<feature type="transmembrane region" description="Helical" evidence="1">
    <location>
        <begin position="126"/>
        <end position="147"/>
    </location>
</feature>
<feature type="transmembrane region" description="Helical" evidence="1">
    <location>
        <begin position="241"/>
        <end position="260"/>
    </location>
</feature>
<keyword evidence="1" id="KW-0472">Membrane</keyword>
<proteinExistence type="predicted"/>
<gene>
    <name evidence="3" type="primary">FAD12_1</name>
    <name evidence="3" type="ORF">Bhyg_07145</name>
</gene>
<dbReference type="PANTHER" id="PTHR32100">
    <property type="entry name" value="OMEGA-6 FATTY ACID DESATURASE, CHLOROPLASTIC"/>
    <property type="match status" value="1"/>
</dbReference>
<evidence type="ECO:0000313" key="4">
    <source>
        <dbReference type="Proteomes" id="UP001151699"/>
    </source>
</evidence>
<dbReference type="AlphaFoldDB" id="A0A9Q0N238"/>
<dbReference type="Pfam" id="PF00487">
    <property type="entry name" value="FA_desaturase"/>
    <property type="match status" value="1"/>
</dbReference>
<evidence type="ECO:0000259" key="2">
    <source>
        <dbReference type="Pfam" id="PF00487"/>
    </source>
</evidence>
<keyword evidence="1" id="KW-0812">Transmembrane</keyword>
<protein>
    <submittedName>
        <fullName evidence="3">Delta(12)-acyl-lipid-desaturase</fullName>
    </submittedName>
</protein>
<dbReference type="OrthoDB" id="1461976at2759"/>
<feature type="domain" description="Fatty acid desaturase" evidence="2">
    <location>
        <begin position="96"/>
        <end position="363"/>
    </location>
</feature>
<dbReference type="InterPro" id="IPR005804">
    <property type="entry name" value="FA_desaturase_dom"/>
</dbReference>
<comment type="caution">
    <text evidence="3">The sequence shown here is derived from an EMBL/GenBank/DDBJ whole genome shotgun (WGS) entry which is preliminary data.</text>
</comment>
<sequence>MCPGPDSNLKMEDRQELSKAGYTHVTGTPKPQPIPKPQFTLSELKAAVPAHCFERNMVKSFGYLAWDLLVCSVLFYGVYVVLELMSLPLIFKVPAYLVYWFVQGSYMAGIWVIAHECGHQAFSSNHIVNDIVGLILHSALFVPYHSWKITHRRHHSNTGSCENDEVFVPYSQSSVKPTWSETLEDSPLYNLYRIVAMLLVGWMPAYLCFNAYGPMKYRNSESKSHFNPYAQFFLPKERMSIILSDVAFAAAALTLGYFIYTYGFALVFKLYLAPYLVTNAHLVLITFLQHTDTYIPHFREGEWTWLRGSLCTVDRTFGTWLDGVLHHIVDTHVCHHIFSKMPHYNATEATEALRPILGQYYLKDTTPVFSALWRAFTHCKFVPDDGKVVFYQKNMKDM</sequence>
<organism evidence="3 4">
    <name type="scientific">Pseudolycoriella hygida</name>
    <dbReference type="NCBI Taxonomy" id="35572"/>
    <lineage>
        <taxon>Eukaryota</taxon>
        <taxon>Metazoa</taxon>
        <taxon>Ecdysozoa</taxon>
        <taxon>Arthropoda</taxon>
        <taxon>Hexapoda</taxon>
        <taxon>Insecta</taxon>
        <taxon>Pterygota</taxon>
        <taxon>Neoptera</taxon>
        <taxon>Endopterygota</taxon>
        <taxon>Diptera</taxon>
        <taxon>Nematocera</taxon>
        <taxon>Sciaroidea</taxon>
        <taxon>Sciaridae</taxon>
        <taxon>Pseudolycoriella</taxon>
    </lineage>
</organism>
<feature type="transmembrane region" description="Helical" evidence="1">
    <location>
        <begin position="63"/>
        <end position="82"/>
    </location>
</feature>
<feature type="transmembrane region" description="Helical" evidence="1">
    <location>
        <begin position="94"/>
        <end position="114"/>
    </location>
</feature>